<feature type="compositionally biased region" description="Basic and acidic residues" evidence="1">
    <location>
        <begin position="84"/>
        <end position="95"/>
    </location>
</feature>
<dbReference type="Proteomes" id="UP001314169">
    <property type="component" value="Chromosome 9"/>
</dbReference>
<reference evidence="2" key="1">
    <citation type="submission" date="2023-12" db="EMBL/GenBank/DDBJ databases">
        <authorList>
            <person name="Brown T."/>
        </authorList>
    </citation>
    <scope>NUCLEOTIDE SEQUENCE</scope>
</reference>
<keyword evidence="3" id="KW-1185">Reference proteome</keyword>
<gene>
    <name evidence="2" type="ORF">MPIPNATIZW_LOCUS17899</name>
</gene>
<evidence type="ECO:0000256" key="1">
    <source>
        <dbReference type="SAM" id="MobiDB-lite"/>
    </source>
</evidence>
<feature type="region of interest" description="Disordered" evidence="1">
    <location>
        <begin position="1"/>
        <end position="117"/>
    </location>
</feature>
<evidence type="ECO:0000313" key="2">
    <source>
        <dbReference type="EMBL" id="CAK6449593.1"/>
    </source>
</evidence>
<evidence type="ECO:0000313" key="3">
    <source>
        <dbReference type="Proteomes" id="UP001314169"/>
    </source>
</evidence>
<sequence>MSAPWHRFSKSGVRAAGETEQVTSKPSSLASRAYRGPGLLSWQVGRGGGQAGGHLSGPSLRNGTHPCTCTPVPHASMHSPPRGLWEKARSPKGSEHSGGAVEPPGEARPAPEPLTQQ</sequence>
<organism evidence="2 3">
    <name type="scientific">Pipistrellus nathusii</name>
    <name type="common">Nathusius' pipistrelle</name>
    <dbReference type="NCBI Taxonomy" id="59473"/>
    <lineage>
        <taxon>Eukaryota</taxon>
        <taxon>Metazoa</taxon>
        <taxon>Chordata</taxon>
        <taxon>Craniata</taxon>
        <taxon>Vertebrata</taxon>
        <taxon>Euteleostomi</taxon>
        <taxon>Mammalia</taxon>
        <taxon>Eutheria</taxon>
        <taxon>Laurasiatheria</taxon>
        <taxon>Chiroptera</taxon>
        <taxon>Yangochiroptera</taxon>
        <taxon>Vespertilionidae</taxon>
        <taxon>Pipistrellus</taxon>
    </lineage>
</organism>
<proteinExistence type="predicted"/>
<name>A0ABP0AI57_PIPNA</name>
<feature type="compositionally biased region" description="Low complexity" evidence="1">
    <location>
        <begin position="98"/>
        <end position="108"/>
    </location>
</feature>
<feature type="compositionally biased region" description="Polar residues" evidence="1">
    <location>
        <begin position="20"/>
        <end position="30"/>
    </location>
</feature>
<feature type="compositionally biased region" description="Gly residues" evidence="1">
    <location>
        <begin position="45"/>
        <end position="55"/>
    </location>
</feature>
<accession>A0ABP0AI57</accession>
<protein>
    <submittedName>
        <fullName evidence="2">Uncharacterized protein</fullName>
    </submittedName>
</protein>
<dbReference type="EMBL" id="OY882866">
    <property type="protein sequence ID" value="CAK6449593.1"/>
    <property type="molecule type" value="Genomic_DNA"/>
</dbReference>